<dbReference type="AlphaFoldDB" id="A0A7T7HPT8"/>
<organism evidence="2 3">
    <name type="scientific">Martelella lutilitoris</name>
    <dbReference type="NCBI Taxonomy" id="2583532"/>
    <lineage>
        <taxon>Bacteria</taxon>
        <taxon>Pseudomonadati</taxon>
        <taxon>Pseudomonadota</taxon>
        <taxon>Alphaproteobacteria</taxon>
        <taxon>Hyphomicrobiales</taxon>
        <taxon>Aurantimonadaceae</taxon>
        <taxon>Martelella</taxon>
    </lineage>
</organism>
<dbReference type="RefSeq" id="WP_200338509.1">
    <property type="nucleotide sequence ID" value="NZ_CP066788.1"/>
</dbReference>
<feature type="transmembrane region" description="Helical" evidence="1">
    <location>
        <begin position="36"/>
        <end position="60"/>
    </location>
</feature>
<evidence type="ECO:0000313" key="3">
    <source>
        <dbReference type="Proteomes" id="UP000596083"/>
    </source>
</evidence>
<dbReference type="Proteomes" id="UP000596083">
    <property type="component" value="Plasmid plas-002"/>
</dbReference>
<keyword evidence="1" id="KW-0472">Membrane</keyword>
<reference evidence="2 3" key="1">
    <citation type="submission" date="2020-12" db="EMBL/GenBank/DDBJ databases">
        <authorList>
            <person name="Zheng R.K."/>
            <person name="Sun C.M."/>
        </authorList>
    </citation>
    <scope>NUCLEOTIDE SEQUENCE [LARGE SCALE GENOMIC DNA]</scope>
    <source>
        <strain evidence="2 3">ZRK001</strain>
        <plasmid evidence="2 3">plas-002</plasmid>
    </source>
</reference>
<protein>
    <submittedName>
        <fullName evidence="2">Uncharacterized protein</fullName>
    </submittedName>
</protein>
<keyword evidence="1" id="KW-0812">Transmembrane</keyword>
<gene>
    <name evidence="2" type="ORF">JET14_22105</name>
</gene>
<geneLocation type="plasmid" evidence="2 3">
    <name>plas-002</name>
</geneLocation>
<evidence type="ECO:0000313" key="2">
    <source>
        <dbReference type="EMBL" id="QQM33145.1"/>
    </source>
</evidence>
<dbReference type="EMBL" id="CP066788">
    <property type="protein sequence ID" value="QQM33145.1"/>
    <property type="molecule type" value="Genomic_DNA"/>
</dbReference>
<proteinExistence type="predicted"/>
<keyword evidence="1" id="KW-1133">Transmembrane helix</keyword>
<keyword evidence="2" id="KW-0614">Plasmid</keyword>
<sequence length="141" mass="14888">MSGHAKVERNLLVFAAWATSGFSALAFFLEGLARDSYLLSLAGVALVVVTFAIHIVINAVSDCGFSAGEATLGIGAFGVLALVFIAAWLDGGLTAVDYWSGLTLFGVLVCGFLLYLSTRHGLRGAFSRFHFKPAESGNEPR</sequence>
<accession>A0A7T7HPT8</accession>
<dbReference type="KEGG" id="mlut:JET14_22105"/>
<feature type="transmembrane region" description="Helical" evidence="1">
    <location>
        <begin position="72"/>
        <end position="89"/>
    </location>
</feature>
<evidence type="ECO:0000256" key="1">
    <source>
        <dbReference type="SAM" id="Phobius"/>
    </source>
</evidence>
<name>A0A7T7HPT8_9HYPH</name>
<feature type="transmembrane region" description="Helical" evidence="1">
    <location>
        <begin position="95"/>
        <end position="116"/>
    </location>
</feature>